<dbReference type="Gene3D" id="2.30.30.140">
    <property type="match status" value="1"/>
</dbReference>
<dbReference type="InterPro" id="IPR035437">
    <property type="entry name" value="SNase_OB-fold_sf"/>
</dbReference>
<evidence type="ECO:0000313" key="4">
    <source>
        <dbReference type="Proteomes" id="UP000663845"/>
    </source>
</evidence>
<dbReference type="Gene3D" id="2.40.50.90">
    <property type="match status" value="1"/>
</dbReference>
<comment type="caution">
    <text evidence="3">The sequence shown here is derived from an EMBL/GenBank/DDBJ whole genome shotgun (WGS) entry which is preliminary data.</text>
</comment>
<dbReference type="EMBL" id="CAJNOG010000120">
    <property type="protein sequence ID" value="CAF0972376.1"/>
    <property type="molecule type" value="Genomic_DNA"/>
</dbReference>
<evidence type="ECO:0000259" key="2">
    <source>
        <dbReference type="PROSITE" id="PS50304"/>
    </source>
</evidence>
<name>A0A814ETG8_9BILA</name>
<dbReference type="SMART" id="SM00333">
    <property type="entry name" value="TUDOR"/>
    <property type="match status" value="1"/>
</dbReference>
<dbReference type="Pfam" id="PF00567">
    <property type="entry name" value="TUDOR"/>
    <property type="match status" value="1"/>
</dbReference>
<reference evidence="3" key="1">
    <citation type="submission" date="2021-02" db="EMBL/GenBank/DDBJ databases">
        <authorList>
            <person name="Nowell W R."/>
        </authorList>
    </citation>
    <scope>NUCLEOTIDE SEQUENCE</scope>
</reference>
<evidence type="ECO:0000256" key="1">
    <source>
        <dbReference type="SAM" id="MobiDB-lite"/>
    </source>
</evidence>
<accession>A0A814ETG8</accession>
<dbReference type="AlphaFoldDB" id="A0A814ETG8"/>
<dbReference type="FunFam" id="2.30.30.140:FF:000018">
    <property type="entry name" value="Serine/threonine-protein kinase 31"/>
    <property type="match status" value="1"/>
</dbReference>
<proteinExistence type="predicted"/>
<dbReference type="PANTHER" id="PTHR22948">
    <property type="entry name" value="TUDOR DOMAIN CONTAINING PROTEIN"/>
    <property type="match status" value="1"/>
</dbReference>
<feature type="region of interest" description="Disordered" evidence="1">
    <location>
        <begin position="263"/>
        <end position="284"/>
    </location>
</feature>
<gene>
    <name evidence="3" type="ORF">JYZ213_LOCUS14465</name>
</gene>
<protein>
    <recommendedName>
        <fullName evidence="2">Tudor domain-containing protein</fullName>
    </recommendedName>
</protein>
<evidence type="ECO:0000313" key="3">
    <source>
        <dbReference type="EMBL" id="CAF0972376.1"/>
    </source>
</evidence>
<dbReference type="PROSITE" id="PS50304">
    <property type="entry name" value="TUDOR"/>
    <property type="match status" value="1"/>
</dbReference>
<dbReference type="SUPFAM" id="SSF63748">
    <property type="entry name" value="Tudor/PWWP/MBT"/>
    <property type="match status" value="1"/>
</dbReference>
<dbReference type="PANTHER" id="PTHR22948:SF29">
    <property type="entry name" value="FI02030P-RELATED"/>
    <property type="match status" value="1"/>
</dbReference>
<dbReference type="InterPro" id="IPR002999">
    <property type="entry name" value="Tudor"/>
</dbReference>
<dbReference type="Proteomes" id="UP000663845">
    <property type="component" value="Unassembled WGS sequence"/>
</dbReference>
<sequence length="644" mass="72552">MNSSNDLNAVELLDDVDNLLFLCDRLSNRLHQVTTYVDDVKQLWISKRRSIESDPNISPLIAQKASKCSKILLNVAEKLAVVELQTESLHALQSQTLNVPSYITEEREARLSLPSNNYVAPHPGSTSAQMTHVKNESINNGFASKRDLSSVAERSYVNQHIGVGFQPPLHTGTNSSINTFTPRNTTTLFSETATIKQSPEQFQSQQESAFYRPSSGEDNFTFNQEKFSSQNLLNSQISHVQTAQKPMQNGLINGYQKQSSNAIIPRPSTLSDSYPSRTLNESNATNGGKVRVKMQVIKAGTIWHNADIPIIDHPSAFFACHQDPRVAEQFNIMAIEMNNHYNKPTNTTVPLHNPAIGDFCVARFSEDQHWYRARVVLIHGNDSILIVFIDYGNSETKPANEIYPMHEPLSRLPAMTVACTLAESFPRNEHFWSPETTEIFSQLIKNRIVEVHFQQGSGQQWPLHFVKVMLDGQSIAQHPKLASHITAARNEQIAMHFNDKLTSMEYILYNVAVVESDIYAGVKVMLDGQSIAQHPKLASHITAARNEQIAMHFNDKLTSMEYILYNVAVVESDIYAGSNMFVVSYPLKRSIGNIWFYPNARFRPHLLSIIKQHASTSTTRPPLNDQKSILKYILFRGDPREFLG</sequence>
<feature type="domain" description="Tudor" evidence="2">
    <location>
        <begin position="353"/>
        <end position="412"/>
    </location>
</feature>
<organism evidence="3 4">
    <name type="scientific">Adineta steineri</name>
    <dbReference type="NCBI Taxonomy" id="433720"/>
    <lineage>
        <taxon>Eukaryota</taxon>
        <taxon>Metazoa</taxon>
        <taxon>Spiralia</taxon>
        <taxon>Gnathifera</taxon>
        <taxon>Rotifera</taxon>
        <taxon>Eurotatoria</taxon>
        <taxon>Bdelloidea</taxon>
        <taxon>Adinetida</taxon>
        <taxon>Adinetidae</taxon>
        <taxon>Adineta</taxon>
    </lineage>
</organism>
<dbReference type="InterPro" id="IPR050621">
    <property type="entry name" value="Tudor_domain_containing"/>
</dbReference>